<keyword evidence="3 9" id="KW-0812">Transmembrane</keyword>
<keyword evidence="5 9" id="KW-1133">Transmembrane helix</keyword>
<feature type="compositionally biased region" description="Pro residues" evidence="8">
    <location>
        <begin position="103"/>
        <end position="112"/>
    </location>
</feature>
<name>A0ABW2SR71_9ACTO</name>
<evidence type="ECO:0000256" key="7">
    <source>
        <dbReference type="ARBA" id="ARBA00023136"/>
    </source>
</evidence>
<evidence type="ECO:0000256" key="6">
    <source>
        <dbReference type="ARBA" id="ARBA00023010"/>
    </source>
</evidence>
<feature type="region of interest" description="Disordered" evidence="8">
    <location>
        <begin position="88"/>
        <end position="149"/>
    </location>
</feature>
<keyword evidence="7 9" id="KW-0472">Membrane</keyword>
<keyword evidence="4" id="KW-0653">Protein transport</keyword>
<feature type="transmembrane region" description="Helical" evidence="9">
    <location>
        <begin position="12"/>
        <end position="32"/>
    </location>
</feature>
<evidence type="ECO:0000256" key="3">
    <source>
        <dbReference type="ARBA" id="ARBA00022692"/>
    </source>
</evidence>
<evidence type="ECO:0000256" key="9">
    <source>
        <dbReference type="SAM" id="Phobius"/>
    </source>
</evidence>
<dbReference type="InterPro" id="IPR003369">
    <property type="entry name" value="TatA/B/E"/>
</dbReference>
<dbReference type="EMBL" id="JBHTEF010000001">
    <property type="protein sequence ID" value="MFC7582011.1"/>
    <property type="molecule type" value="Genomic_DNA"/>
</dbReference>
<comment type="caution">
    <text evidence="10">The sequence shown here is derived from an EMBL/GenBank/DDBJ whole genome shotgun (WGS) entry which is preliminary data.</text>
</comment>
<keyword evidence="6" id="KW-0811">Translocation</keyword>
<evidence type="ECO:0000256" key="4">
    <source>
        <dbReference type="ARBA" id="ARBA00022927"/>
    </source>
</evidence>
<evidence type="ECO:0008006" key="12">
    <source>
        <dbReference type="Google" id="ProtNLM"/>
    </source>
</evidence>
<dbReference type="Proteomes" id="UP001596527">
    <property type="component" value="Unassembled WGS sequence"/>
</dbReference>
<evidence type="ECO:0000256" key="2">
    <source>
        <dbReference type="ARBA" id="ARBA00022448"/>
    </source>
</evidence>
<keyword evidence="11" id="KW-1185">Reference proteome</keyword>
<protein>
    <recommendedName>
        <fullName evidence="12">Sec-independent protein translocase protein TatB</fullName>
    </recommendedName>
</protein>
<dbReference type="RefSeq" id="WP_380975790.1">
    <property type="nucleotide sequence ID" value="NZ_JBHTEF010000001.1"/>
</dbReference>
<proteinExistence type="predicted"/>
<evidence type="ECO:0000313" key="10">
    <source>
        <dbReference type="EMBL" id="MFC7582011.1"/>
    </source>
</evidence>
<comment type="subcellular location">
    <subcellularLocation>
        <location evidence="1">Membrane</location>
        <topology evidence="1">Single-pass membrane protein</topology>
    </subcellularLocation>
</comment>
<reference evidence="11" key="1">
    <citation type="journal article" date="2019" name="Int. J. Syst. Evol. Microbiol.">
        <title>The Global Catalogue of Microorganisms (GCM) 10K type strain sequencing project: providing services to taxonomists for standard genome sequencing and annotation.</title>
        <authorList>
            <consortium name="The Broad Institute Genomics Platform"/>
            <consortium name="The Broad Institute Genome Sequencing Center for Infectious Disease"/>
            <person name="Wu L."/>
            <person name="Ma J."/>
        </authorList>
    </citation>
    <scope>NUCLEOTIDE SEQUENCE [LARGE SCALE GENOMIC DNA]</scope>
    <source>
        <strain evidence="11">CCUG 56698</strain>
    </source>
</reference>
<evidence type="ECO:0000313" key="11">
    <source>
        <dbReference type="Proteomes" id="UP001596527"/>
    </source>
</evidence>
<keyword evidence="2" id="KW-0813">Transport</keyword>
<gene>
    <name evidence="10" type="ORF">ACFQWG_12480</name>
</gene>
<evidence type="ECO:0000256" key="8">
    <source>
        <dbReference type="SAM" id="MobiDB-lite"/>
    </source>
</evidence>
<organism evidence="10 11">
    <name type="scientific">Schaalia naturae</name>
    <dbReference type="NCBI Taxonomy" id="635203"/>
    <lineage>
        <taxon>Bacteria</taxon>
        <taxon>Bacillati</taxon>
        <taxon>Actinomycetota</taxon>
        <taxon>Actinomycetes</taxon>
        <taxon>Actinomycetales</taxon>
        <taxon>Actinomycetaceae</taxon>
        <taxon>Schaalia</taxon>
    </lineage>
</organism>
<sequence>MFGIDGPEFVIILIVALVIMGPEHVVGLLKAFRNLVDGAKRWSARLRAESTADLSGVLPANLDLPDLDLRQYDPRAIVRQAVHEEMHAWMEQTARTPATPTARPEPPRPPAFPSARASLPDQPEPAPADRAASAPAEPLPPDFHPRRTP</sequence>
<dbReference type="Pfam" id="PF02416">
    <property type="entry name" value="TatA_B_E"/>
    <property type="match status" value="1"/>
</dbReference>
<feature type="compositionally biased region" description="Low complexity" evidence="8">
    <location>
        <begin position="93"/>
        <end position="102"/>
    </location>
</feature>
<accession>A0ABW2SR71</accession>
<evidence type="ECO:0000256" key="1">
    <source>
        <dbReference type="ARBA" id="ARBA00004167"/>
    </source>
</evidence>
<evidence type="ECO:0000256" key="5">
    <source>
        <dbReference type="ARBA" id="ARBA00022989"/>
    </source>
</evidence>